<evidence type="ECO:0000256" key="1">
    <source>
        <dbReference type="SAM" id="MobiDB-lite"/>
    </source>
</evidence>
<protein>
    <recommendedName>
        <fullName evidence="2">Rhodanese domain-containing protein</fullName>
    </recommendedName>
</protein>
<dbReference type="AlphaFoldDB" id="A0A1B1E3J6"/>
<dbReference type="CDD" id="cd00158">
    <property type="entry name" value="RHOD"/>
    <property type="match status" value="1"/>
</dbReference>
<dbReference type="KEGG" id="pcot:PCOAH_00037780"/>
<dbReference type="SUPFAM" id="SSF52821">
    <property type="entry name" value="Rhodanese/Cell cycle control phosphatase"/>
    <property type="match status" value="1"/>
</dbReference>
<dbReference type="PROSITE" id="PS50206">
    <property type="entry name" value="RHODANESE_3"/>
    <property type="match status" value="1"/>
</dbReference>
<dbReference type="EMBL" id="CP016250">
    <property type="protein sequence ID" value="ANQ09510.1"/>
    <property type="molecule type" value="Genomic_DNA"/>
</dbReference>
<dbReference type="Gene3D" id="3.40.250.10">
    <property type="entry name" value="Rhodanese-like domain"/>
    <property type="match status" value="1"/>
</dbReference>
<feature type="compositionally biased region" description="Basic residues" evidence="1">
    <location>
        <begin position="387"/>
        <end position="396"/>
    </location>
</feature>
<dbReference type="OrthoDB" id="26523at2759"/>
<dbReference type="Proteomes" id="UP000092716">
    <property type="component" value="Chromosome 12"/>
</dbReference>
<evidence type="ECO:0000313" key="3">
    <source>
        <dbReference type="EMBL" id="ANQ09510.1"/>
    </source>
</evidence>
<dbReference type="InterPro" id="IPR029021">
    <property type="entry name" value="Prot-tyrosine_phosphatase-like"/>
</dbReference>
<dbReference type="InterPro" id="IPR036873">
    <property type="entry name" value="Rhodanese-like_dom_sf"/>
</dbReference>
<evidence type="ECO:0000259" key="2">
    <source>
        <dbReference type="PROSITE" id="PS50206"/>
    </source>
</evidence>
<dbReference type="GeneID" id="30910509"/>
<gene>
    <name evidence="3" type="ORF">PCOAH_00037780</name>
</gene>
<feature type="region of interest" description="Disordered" evidence="1">
    <location>
        <begin position="59"/>
        <end position="113"/>
    </location>
</feature>
<proteinExistence type="predicted"/>
<dbReference type="RefSeq" id="XP_019916205.1">
    <property type="nucleotide sequence ID" value="XM_020060569.1"/>
</dbReference>
<feature type="domain" description="Rhodanese" evidence="2">
    <location>
        <begin position="140"/>
        <end position="236"/>
    </location>
</feature>
<dbReference type="Gene3D" id="3.90.190.10">
    <property type="entry name" value="Protein tyrosine phosphatase superfamily"/>
    <property type="match status" value="1"/>
</dbReference>
<feature type="compositionally biased region" description="Polar residues" evidence="1">
    <location>
        <begin position="94"/>
        <end position="113"/>
    </location>
</feature>
<dbReference type="InterPro" id="IPR001763">
    <property type="entry name" value="Rhodanese-like_dom"/>
</dbReference>
<dbReference type="Pfam" id="PF00581">
    <property type="entry name" value="Rhodanese"/>
    <property type="match status" value="1"/>
</dbReference>
<feature type="compositionally biased region" description="Basic and acidic residues" evidence="1">
    <location>
        <begin position="62"/>
        <end position="91"/>
    </location>
</feature>
<organism evidence="3 4">
    <name type="scientific">Plasmodium coatneyi</name>
    <dbReference type="NCBI Taxonomy" id="208452"/>
    <lineage>
        <taxon>Eukaryota</taxon>
        <taxon>Sar</taxon>
        <taxon>Alveolata</taxon>
        <taxon>Apicomplexa</taxon>
        <taxon>Aconoidasida</taxon>
        <taxon>Haemosporida</taxon>
        <taxon>Plasmodiidae</taxon>
        <taxon>Plasmodium</taxon>
    </lineage>
</organism>
<keyword evidence="4" id="KW-1185">Reference proteome</keyword>
<dbReference type="VEuPathDB" id="PlasmoDB:PCOAH_00037780"/>
<feature type="region of interest" description="Disordered" evidence="1">
    <location>
        <begin position="491"/>
        <end position="520"/>
    </location>
</feature>
<evidence type="ECO:0000313" key="4">
    <source>
        <dbReference type="Proteomes" id="UP000092716"/>
    </source>
</evidence>
<name>A0A1B1E3J6_9APIC</name>
<feature type="compositionally biased region" description="Basic and acidic residues" evidence="1">
    <location>
        <begin position="360"/>
        <end position="382"/>
    </location>
</feature>
<sequence length="520" mass="61023">MYECIDFEALKEEVRKERLQAKKTHKFDKGARTKLKQAVSGLLKWLKRGFVGRLMNRLKNQLKSEPKSDTKSDMTNDTKRDMKSDMKDELTKAPPQNCSAKGPGNSQKEGTNIRSRKMVIKTITSTHLYNYLQLLLDQGNDKSLFLIDLQTEKEFQMEQIRSAVHIENEPELKQMKKEIQLKENVKIVFYRANEKFERNPHYERLVYNHFSNAKANFYLLKGGYKNFEKEYFFLCIKKNVLNTDLSTLMDLEAYIMYPIKFCANLFVGIATHILYPSMRNYLKINCVYDFTDCGYDVIIAEQMKYFRYNVRNKIVENSNTRRGRYVKYEKFLDVRMVYDIIKSILQNIYLHEKSSTVKSNALRENKDKQKDVKKGTHDEEKSSASPNKRRSKKKVTLKISNEESMKNGNIIIVCNQGMANKTREKVSSISLIIAMCYLMYTKKYDPNLAILHALRINNNLGINAQTMNFLHKFYGSLKRYQYNMGAYYSNRKKRKMERRNATNSNQKDSTSNGSCKTKQT</sequence>
<feature type="compositionally biased region" description="Polar residues" evidence="1">
    <location>
        <begin position="501"/>
        <end position="520"/>
    </location>
</feature>
<reference evidence="4" key="1">
    <citation type="submission" date="2016-06" db="EMBL/GenBank/DDBJ databases">
        <title>First high quality genome sequence of Plasmodium coatneyi using continuous long reads from single molecule, real-time sequencing.</title>
        <authorList>
            <person name="Chien J.-T."/>
            <person name="Pakala S.B."/>
            <person name="Geraldo J.A."/>
            <person name="Lapp S.A."/>
            <person name="Barnwell J.W."/>
            <person name="Kissinger J.C."/>
            <person name="Galinski M.R."/>
            <person name="Humphrey J.C."/>
        </authorList>
    </citation>
    <scope>NUCLEOTIDE SEQUENCE [LARGE SCALE GENOMIC DNA]</scope>
    <source>
        <strain evidence="4">Hackeri</strain>
    </source>
</reference>
<feature type="region of interest" description="Disordered" evidence="1">
    <location>
        <begin position="360"/>
        <end position="397"/>
    </location>
</feature>
<accession>A0A1B1E3J6</accession>